<keyword evidence="3" id="KW-0653">Protein transport</keyword>
<dbReference type="PANTHER" id="PTHR13003:SF2">
    <property type="entry name" value="NUCLEAR PORE COMPLEX PROTEIN NUP107"/>
    <property type="match status" value="1"/>
</dbReference>
<evidence type="ECO:0000256" key="1">
    <source>
        <dbReference type="ARBA" id="ARBA00022448"/>
    </source>
</evidence>
<sequence>MNDLFTHEFTAFANRLDDSELLRNTGLSPAEMAPAAWDLLEAFQTFVTEHIEESAQMVESIEANVEDTSDPQYEQELNGTRATLQYWELEHQTWELFGALVSERLVPGVGERALPRQLAKDKFACDARIRAHFFETDPSYREMTIILEWLRRYAPQPSADEIEHDSNYRGNSGWMYTKEKIKAGKRLGRGKQLSLLGGTAINAFLPAGATQNTVTELDPDAPSRQDRRLEEEDEAWEHYLMKLLWKFLRKGLFDDAKELCEDAGEFWRAASLGGGEDAWDPKIDGVREDKDGVDLRVKGNRRRELWKRMCYALAHQKGGDEYEKAVYGVLCGDVESVLPVCRTWEDMLFTHVNALVEGYYSTKLAEYSRTPATVSQFPYFDAIAYHSRAGVKHNHIMTRIVDEISFHESVQDSMVPLRTIQGSLISLRFPQVVEELARQLQVFADYPEYDPAVDPELSRGLDATDARTLRVAVHILVILQALGSGGEPGSQFHSAGETLIAGYISTLGEFNKFELIPLYASRLSPEKAIATVGKVLVKFEGDDNDRAELINAMRLHDINVDGCLKETMELTLKLTDPKYETSVVDSGLVFKGFTGELQQEDLQLIRGLEWLLLGSEALQGDRIRMACEVYKRFLVTGRLSAAKELYSKVRYDQIKATSPPVDIMEAEEQIDIHDSADVNLISAAYVHFEYLIQAMIALAKWRDEINARSERQDRGFTRKLMPHYAEVTESLFRVVDLFLDDVQFLATPAASKIREIYIPEMVLALHQVHLEAGNLMGKKHYMNALELANVVAHPDKHILDAFRTSGRLAEYVDAIAAVSRKILGASKEGKDRDLGIWTVAK</sequence>
<gene>
    <name evidence="8" type="ORF">FN846DRAFT_446713</name>
</gene>
<dbReference type="GO" id="GO:0031965">
    <property type="term" value="C:nuclear membrane"/>
    <property type="evidence" value="ECO:0007669"/>
    <property type="project" value="UniProtKB-SubCell"/>
</dbReference>
<dbReference type="EMBL" id="VXIS01000366">
    <property type="protein sequence ID" value="KAA8894089.1"/>
    <property type="molecule type" value="Genomic_DNA"/>
</dbReference>
<keyword evidence="2" id="KW-0509">mRNA transport</keyword>
<proteinExistence type="inferred from homology"/>
<keyword evidence="5 7" id="KW-0906">Nuclear pore complex</keyword>
<evidence type="ECO:0000313" key="8">
    <source>
        <dbReference type="EMBL" id="KAA8894089.1"/>
    </source>
</evidence>
<protein>
    <recommendedName>
        <fullName evidence="7">Nuclear pore complex protein</fullName>
    </recommendedName>
</protein>
<evidence type="ECO:0000256" key="5">
    <source>
        <dbReference type="ARBA" id="ARBA00023132"/>
    </source>
</evidence>
<evidence type="ECO:0000256" key="2">
    <source>
        <dbReference type="ARBA" id="ARBA00022816"/>
    </source>
</evidence>
<dbReference type="InterPro" id="IPR007252">
    <property type="entry name" value="Nup84/Nup107"/>
</dbReference>
<dbReference type="FunCoup" id="A0A5J5EGM4">
    <property type="interactions" value="533"/>
</dbReference>
<accession>A0A5J5EGM4</accession>
<dbReference type="Proteomes" id="UP000326924">
    <property type="component" value="Unassembled WGS sequence"/>
</dbReference>
<keyword evidence="7" id="KW-0472">Membrane</keyword>
<dbReference type="Gene3D" id="1.10.3450.20">
    <property type="match status" value="1"/>
</dbReference>
<evidence type="ECO:0000256" key="4">
    <source>
        <dbReference type="ARBA" id="ARBA00023010"/>
    </source>
</evidence>
<comment type="subunit">
    <text evidence="7">Part of the nuclear pore complex (NPC).</text>
</comment>
<keyword evidence="1 7" id="KW-0813">Transport</keyword>
<evidence type="ECO:0000313" key="9">
    <source>
        <dbReference type="Proteomes" id="UP000326924"/>
    </source>
</evidence>
<evidence type="ECO:0000256" key="3">
    <source>
        <dbReference type="ARBA" id="ARBA00022927"/>
    </source>
</evidence>
<keyword evidence="9" id="KW-1185">Reference proteome</keyword>
<keyword evidence="4 7" id="KW-0811">Translocation</keyword>
<dbReference type="Gene3D" id="1.20.190.50">
    <property type="match status" value="1"/>
</dbReference>
<organism evidence="8 9">
    <name type="scientific">Sphaerosporella brunnea</name>
    <dbReference type="NCBI Taxonomy" id="1250544"/>
    <lineage>
        <taxon>Eukaryota</taxon>
        <taxon>Fungi</taxon>
        <taxon>Dikarya</taxon>
        <taxon>Ascomycota</taxon>
        <taxon>Pezizomycotina</taxon>
        <taxon>Pezizomycetes</taxon>
        <taxon>Pezizales</taxon>
        <taxon>Pyronemataceae</taxon>
        <taxon>Sphaerosporella</taxon>
    </lineage>
</organism>
<dbReference type="GO" id="GO:0017056">
    <property type="term" value="F:structural constituent of nuclear pore"/>
    <property type="evidence" value="ECO:0007669"/>
    <property type="project" value="UniProtKB-UniRule"/>
</dbReference>
<dbReference type="GO" id="GO:0000973">
    <property type="term" value="P:post-transcriptional tethering of RNA polymerase II gene DNA at nuclear periphery"/>
    <property type="evidence" value="ECO:0007669"/>
    <property type="project" value="TreeGrafter"/>
</dbReference>
<comment type="caution">
    <text evidence="8">The sequence shown here is derived from an EMBL/GenBank/DDBJ whole genome shotgun (WGS) entry which is preliminary data.</text>
</comment>
<dbReference type="GO" id="GO:0006406">
    <property type="term" value="P:mRNA export from nucleus"/>
    <property type="evidence" value="ECO:0007669"/>
    <property type="project" value="TreeGrafter"/>
</dbReference>
<dbReference type="Pfam" id="PF04121">
    <property type="entry name" value="Nup84_Nup100"/>
    <property type="match status" value="1"/>
</dbReference>
<comment type="subcellular location">
    <subcellularLocation>
        <location evidence="7">Nucleus</location>
        <location evidence="7">Nuclear pore complex</location>
    </subcellularLocation>
    <subcellularLocation>
        <location evidence="7">Nucleus membrane</location>
    </subcellularLocation>
</comment>
<comment type="function">
    <text evidence="7">Functions as a component of the nuclear pore complex (NPC).</text>
</comment>
<keyword evidence="6 7" id="KW-0539">Nucleus</keyword>
<evidence type="ECO:0000256" key="6">
    <source>
        <dbReference type="ARBA" id="ARBA00023242"/>
    </source>
</evidence>
<reference evidence="8 9" key="1">
    <citation type="submission" date="2019-09" db="EMBL/GenBank/DDBJ databases">
        <title>Draft genome of the ectomycorrhizal ascomycete Sphaerosporella brunnea.</title>
        <authorList>
            <consortium name="DOE Joint Genome Institute"/>
            <person name="Benucci G.M."/>
            <person name="Marozzi G."/>
            <person name="Antonielli L."/>
            <person name="Sanchez S."/>
            <person name="Marco P."/>
            <person name="Wang X."/>
            <person name="Falini L.B."/>
            <person name="Barry K."/>
            <person name="Haridas S."/>
            <person name="Lipzen A."/>
            <person name="Labutti K."/>
            <person name="Grigoriev I.V."/>
            <person name="Murat C."/>
            <person name="Martin F."/>
            <person name="Albertini E."/>
            <person name="Donnini D."/>
            <person name="Bonito G."/>
        </authorList>
    </citation>
    <scope>NUCLEOTIDE SEQUENCE [LARGE SCALE GENOMIC DNA]</scope>
    <source>
        <strain evidence="8 9">Sb_GMNB300</strain>
    </source>
</reference>
<dbReference type="GO" id="GO:0006606">
    <property type="term" value="P:protein import into nucleus"/>
    <property type="evidence" value="ECO:0007669"/>
    <property type="project" value="TreeGrafter"/>
</dbReference>
<dbReference type="AlphaFoldDB" id="A0A5J5EGM4"/>
<evidence type="ECO:0000256" key="7">
    <source>
        <dbReference type="RuleBase" id="RU365072"/>
    </source>
</evidence>
<name>A0A5J5EGM4_9PEZI</name>
<comment type="similarity">
    <text evidence="7">Belongs to the nucleoporin Nup84/Nup107 family.</text>
</comment>
<dbReference type="OrthoDB" id="3098at2759"/>
<dbReference type="PANTHER" id="PTHR13003">
    <property type="entry name" value="NUP107-RELATED"/>
    <property type="match status" value="1"/>
</dbReference>
<dbReference type="InParanoid" id="A0A5J5EGM4"/>
<dbReference type="GO" id="GO:0031080">
    <property type="term" value="C:nuclear pore outer ring"/>
    <property type="evidence" value="ECO:0007669"/>
    <property type="project" value="TreeGrafter"/>
</dbReference>